<dbReference type="SUPFAM" id="SSF51735">
    <property type="entry name" value="NAD(P)-binding Rossmann-fold domains"/>
    <property type="match status" value="1"/>
</dbReference>
<dbReference type="InterPro" id="IPR036291">
    <property type="entry name" value="NAD(P)-bd_dom_sf"/>
</dbReference>
<dbReference type="PANTHER" id="PTHR43639">
    <property type="entry name" value="OXIDOREDUCTASE, SHORT-CHAIN DEHYDROGENASE/REDUCTASE FAMILY (AFU_ORTHOLOGUE AFUA_5G02870)"/>
    <property type="match status" value="1"/>
</dbReference>
<dbReference type="PRINTS" id="PR00081">
    <property type="entry name" value="GDHRDH"/>
</dbReference>
<organism evidence="3 4">
    <name type="scientific">Rhodosalinus halophilus</name>
    <dbReference type="NCBI Taxonomy" id="2259333"/>
    <lineage>
        <taxon>Bacteria</taxon>
        <taxon>Pseudomonadati</taxon>
        <taxon>Pseudomonadota</taxon>
        <taxon>Alphaproteobacteria</taxon>
        <taxon>Rhodobacterales</taxon>
        <taxon>Paracoccaceae</taxon>
        <taxon>Rhodosalinus</taxon>
    </lineage>
</organism>
<accession>A0A365UBG5</accession>
<dbReference type="InterPro" id="IPR002347">
    <property type="entry name" value="SDR_fam"/>
</dbReference>
<evidence type="ECO:0000256" key="2">
    <source>
        <dbReference type="ARBA" id="ARBA00023002"/>
    </source>
</evidence>
<dbReference type="EMBL" id="QNTQ01000004">
    <property type="protein sequence ID" value="RBI86657.1"/>
    <property type="molecule type" value="Genomic_DNA"/>
</dbReference>
<dbReference type="Proteomes" id="UP000253370">
    <property type="component" value="Unassembled WGS sequence"/>
</dbReference>
<comment type="similarity">
    <text evidence="1">Belongs to the short-chain dehydrogenases/reductases (SDR) family.</text>
</comment>
<evidence type="ECO:0000313" key="3">
    <source>
        <dbReference type="EMBL" id="RBI86657.1"/>
    </source>
</evidence>
<dbReference type="Pfam" id="PF13561">
    <property type="entry name" value="adh_short_C2"/>
    <property type="match status" value="1"/>
</dbReference>
<proteinExistence type="inferred from homology"/>
<dbReference type="RefSeq" id="WP_113288207.1">
    <property type="nucleotide sequence ID" value="NZ_QNTQ01000004.1"/>
</dbReference>
<evidence type="ECO:0000313" key="4">
    <source>
        <dbReference type="Proteomes" id="UP000253370"/>
    </source>
</evidence>
<protein>
    <recommendedName>
        <fullName evidence="5">SDR family oxidoreductase</fullName>
    </recommendedName>
</protein>
<dbReference type="GO" id="GO:0016491">
    <property type="term" value="F:oxidoreductase activity"/>
    <property type="evidence" value="ECO:0007669"/>
    <property type="project" value="UniProtKB-KW"/>
</dbReference>
<dbReference type="AlphaFoldDB" id="A0A365UBG5"/>
<sequence>MSILITGGTKGIGLEVARGFATPGKPVFLNYHGDDAAAEAARDELAGTGAEVTLIKADAGTPDGCAEIAQAVRARTDRLEQVVHCAVDAYATPALEAEPHRFARAALTNGASILFLVQAVLDLMDRGSTVFFLTSRGGRIVVENYAAIGAGKAMAECLVRYLATELAPRGIRINCIAPSIVETDAVRALFGEKVPALMQHSAEANPSGRAVQPRDYTALMRFLASPEAEYVTGQIVFVNGGANLSA</sequence>
<dbReference type="OrthoDB" id="20590at2"/>
<dbReference type="Gene3D" id="3.40.50.720">
    <property type="entry name" value="NAD(P)-binding Rossmann-like Domain"/>
    <property type="match status" value="1"/>
</dbReference>
<evidence type="ECO:0000256" key="1">
    <source>
        <dbReference type="ARBA" id="ARBA00006484"/>
    </source>
</evidence>
<gene>
    <name evidence="3" type="ORF">DRV85_04285</name>
</gene>
<keyword evidence="2" id="KW-0560">Oxidoreductase</keyword>
<name>A0A365UBG5_9RHOB</name>
<dbReference type="PANTHER" id="PTHR43639:SF1">
    <property type="entry name" value="SHORT-CHAIN DEHYDROGENASE_REDUCTASE FAMILY PROTEIN"/>
    <property type="match status" value="1"/>
</dbReference>
<keyword evidence="4" id="KW-1185">Reference proteome</keyword>
<reference evidence="3 4" key="1">
    <citation type="submission" date="2018-07" db="EMBL/GenBank/DDBJ databases">
        <title>Rhodosalinus sp. strain E84T genomic sequence and assembly.</title>
        <authorList>
            <person name="Liu Z.-W."/>
            <person name="Lu D.-C."/>
        </authorList>
    </citation>
    <scope>NUCLEOTIDE SEQUENCE [LARGE SCALE GENOMIC DNA]</scope>
    <source>
        <strain evidence="3 4">E84</strain>
    </source>
</reference>
<evidence type="ECO:0008006" key="5">
    <source>
        <dbReference type="Google" id="ProtNLM"/>
    </source>
</evidence>
<comment type="caution">
    <text evidence="3">The sequence shown here is derived from an EMBL/GenBank/DDBJ whole genome shotgun (WGS) entry which is preliminary data.</text>
</comment>